<feature type="domain" description="Spindle pole body-associated protein Vik1/Cik1 microtubule binding" evidence="3">
    <location>
        <begin position="350"/>
        <end position="486"/>
    </location>
</feature>
<keyword evidence="1" id="KW-0175">Coiled coil</keyword>
<organism evidence="4 5">
    <name type="scientific">Lachancea quebecensis</name>
    <dbReference type="NCBI Taxonomy" id="1654605"/>
    <lineage>
        <taxon>Eukaryota</taxon>
        <taxon>Fungi</taxon>
        <taxon>Dikarya</taxon>
        <taxon>Ascomycota</taxon>
        <taxon>Saccharomycotina</taxon>
        <taxon>Saccharomycetes</taxon>
        <taxon>Saccharomycetales</taxon>
        <taxon>Saccharomycetaceae</taxon>
        <taxon>Lachancea</taxon>
    </lineage>
</organism>
<accession>A0A0P1KU18</accession>
<reference evidence="5" key="1">
    <citation type="submission" date="2015-10" db="EMBL/GenBank/DDBJ databases">
        <authorList>
            <person name="Devillers H."/>
        </authorList>
    </citation>
    <scope>NUCLEOTIDE SEQUENCE [LARGE SCALE GENOMIC DNA]</scope>
</reference>
<dbReference type="Proteomes" id="UP000236544">
    <property type="component" value="Unassembled WGS sequence"/>
</dbReference>
<keyword evidence="5" id="KW-1185">Reference proteome</keyword>
<proteinExistence type="predicted"/>
<evidence type="ECO:0000313" key="5">
    <source>
        <dbReference type="Proteomes" id="UP000236544"/>
    </source>
</evidence>
<evidence type="ECO:0000256" key="2">
    <source>
        <dbReference type="SAM" id="MobiDB-lite"/>
    </source>
</evidence>
<gene>
    <name evidence="4" type="ORF">LAQU0_S09e02168g</name>
</gene>
<feature type="region of interest" description="Disordered" evidence="2">
    <location>
        <begin position="1"/>
        <end position="28"/>
    </location>
</feature>
<sequence>MTHTKIPQMSQTRIPGHKRAMSSPPGSATKRLHILEDVTNTNSIARLPGTKMSVAVDSNTRLMNKYYYGDPKVIEAVKVRERKIARDIQHFRKSIAEIDAETRLIQETNLPNLDYDTSKKKTLCNELRKELIQLTANLDEKNGECELMESNWELTVKNLQLEHEVNLQEARNEVDQALCKAKERWEEKIREMENFKPDSGILEEIEELKEQKLHEENKLNALDASNKRSCAVRDQELDLEFQKFLLEKQKPSEELRENCRVQKEKNRQLTEEISSFESQLEESTKECTRLYEAITGIENMIKTCLEEREKLLERRTEVEANFRESELATEKVQTEASAIESKYNAQFDKMEKEQLRRRKMENSIDELRAKIRCFAYIGDKVPSSCAIDYPAKRISMAGADSRQSSMFSRIIPRKLISEKDLIAQECQAYLDMCTTKGLNCNIISLPTDRQEHLRESFLQYFVSSNTRKLSMQYVALSEKVPSSDLLVDPEDSRGAEIQLTIKEDSIEMSSRSVEVNSPQDITDAFNGLELQSRAGDISVMKLKVYNKSEDCFDAYFLEINDDQTIKNISNLSDKNRFVKTPITIILQTLLLKTKTLILCNLFDGRTSDPCLVLESAHQIGRLDVSRR</sequence>
<feature type="compositionally biased region" description="Polar residues" evidence="2">
    <location>
        <begin position="1"/>
        <end position="13"/>
    </location>
</feature>
<dbReference type="GO" id="GO:0008017">
    <property type="term" value="F:microtubule binding"/>
    <property type="evidence" value="ECO:0007669"/>
    <property type="project" value="InterPro"/>
</dbReference>
<dbReference type="Gene3D" id="3.40.850.20">
    <property type="match status" value="1"/>
</dbReference>
<dbReference type="OrthoDB" id="4067584at2759"/>
<dbReference type="Pfam" id="PF16796">
    <property type="entry name" value="Microtub_bd"/>
    <property type="match status" value="1"/>
</dbReference>
<dbReference type="EMBL" id="LN890527">
    <property type="protein sequence ID" value="CUS23322.1"/>
    <property type="molecule type" value="Genomic_DNA"/>
</dbReference>
<feature type="coiled-coil region" evidence="1">
    <location>
        <begin position="124"/>
        <end position="225"/>
    </location>
</feature>
<feature type="coiled-coil region" evidence="1">
    <location>
        <begin position="252"/>
        <end position="321"/>
    </location>
</feature>
<dbReference type="AlphaFoldDB" id="A0A0P1KU18"/>
<dbReference type="InterPro" id="IPR031852">
    <property type="entry name" value="Vik1/Cik1_MT-bd"/>
</dbReference>
<evidence type="ECO:0000313" key="4">
    <source>
        <dbReference type="EMBL" id="CUS23322.1"/>
    </source>
</evidence>
<evidence type="ECO:0000259" key="3">
    <source>
        <dbReference type="Pfam" id="PF16796"/>
    </source>
</evidence>
<protein>
    <submittedName>
        <fullName evidence="4">LAQU0S09e02168g1_1</fullName>
    </submittedName>
</protein>
<name>A0A0P1KU18_9SACH</name>
<evidence type="ECO:0000256" key="1">
    <source>
        <dbReference type="SAM" id="Coils"/>
    </source>
</evidence>